<name>A0AAV5VYV9_9BILA</name>
<reference evidence="1" key="1">
    <citation type="submission" date="2023-10" db="EMBL/GenBank/DDBJ databases">
        <title>Genome assembly of Pristionchus species.</title>
        <authorList>
            <person name="Yoshida K."/>
            <person name="Sommer R.J."/>
        </authorList>
    </citation>
    <scope>NUCLEOTIDE SEQUENCE</scope>
    <source>
        <strain evidence="1">RS5133</strain>
    </source>
</reference>
<feature type="non-terminal residue" evidence="1">
    <location>
        <position position="67"/>
    </location>
</feature>
<keyword evidence="2" id="KW-1185">Reference proteome</keyword>
<feature type="non-terminal residue" evidence="1">
    <location>
        <position position="1"/>
    </location>
</feature>
<organism evidence="1 2">
    <name type="scientific">Pristionchus fissidentatus</name>
    <dbReference type="NCBI Taxonomy" id="1538716"/>
    <lineage>
        <taxon>Eukaryota</taxon>
        <taxon>Metazoa</taxon>
        <taxon>Ecdysozoa</taxon>
        <taxon>Nematoda</taxon>
        <taxon>Chromadorea</taxon>
        <taxon>Rhabditida</taxon>
        <taxon>Rhabditina</taxon>
        <taxon>Diplogasteromorpha</taxon>
        <taxon>Diplogasteroidea</taxon>
        <taxon>Neodiplogasteridae</taxon>
        <taxon>Pristionchus</taxon>
    </lineage>
</organism>
<protein>
    <submittedName>
        <fullName evidence="1">Uncharacterized protein</fullName>
    </submittedName>
</protein>
<dbReference type="EMBL" id="BTSY01000004">
    <property type="protein sequence ID" value="GMT24588.1"/>
    <property type="molecule type" value="Genomic_DNA"/>
</dbReference>
<evidence type="ECO:0000313" key="2">
    <source>
        <dbReference type="Proteomes" id="UP001432322"/>
    </source>
</evidence>
<accession>A0AAV5VYV9</accession>
<evidence type="ECO:0000313" key="1">
    <source>
        <dbReference type="EMBL" id="GMT24588.1"/>
    </source>
</evidence>
<dbReference type="Gene3D" id="3.30.200.20">
    <property type="entry name" value="Phosphorylase Kinase, domain 1"/>
    <property type="match status" value="1"/>
</dbReference>
<gene>
    <name evidence="1" type="ORF">PFISCL1PPCAC_15885</name>
</gene>
<dbReference type="AlphaFoldDB" id="A0AAV5VYV9"/>
<sequence>VEDPILKGKEDMNRRYKAVCAHSHILRIRGKEIRAKLEDLKFVMEIKSGAFGNVSTYSYNGELMAVK</sequence>
<comment type="caution">
    <text evidence="1">The sequence shown here is derived from an EMBL/GenBank/DDBJ whole genome shotgun (WGS) entry which is preliminary data.</text>
</comment>
<proteinExistence type="predicted"/>
<dbReference type="Proteomes" id="UP001432322">
    <property type="component" value="Unassembled WGS sequence"/>
</dbReference>